<dbReference type="EMBL" id="JAEHOD010000020">
    <property type="protein sequence ID" value="KAG2447806.1"/>
    <property type="molecule type" value="Genomic_DNA"/>
</dbReference>
<accession>A0A835WI19</accession>
<protein>
    <submittedName>
        <fullName evidence="1">Uncharacterized protein</fullName>
    </submittedName>
</protein>
<gene>
    <name evidence="1" type="ORF">HYH02_007263</name>
</gene>
<reference evidence="1" key="1">
    <citation type="journal article" date="2020" name="bioRxiv">
        <title>Comparative genomics of Chlamydomonas.</title>
        <authorList>
            <person name="Craig R.J."/>
            <person name="Hasan A.R."/>
            <person name="Ness R.W."/>
            <person name="Keightley P.D."/>
        </authorList>
    </citation>
    <scope>NUCLEOTIDE SEQUENCE</scope>
    <source>
        <strain evidence="1">CCAP 11/173</strain>
    </source>
</reference>
<name>A0A835WI19_9CHLO</name>
<evidence type="ECO:0000313" key="2">
    <source>
        <dbReference type="Proteomes" id="UP000613740"/>
    </source>
</evidence>
<comment type="caution">
    <text evidence="1">The sequence shown here is derived from an EMBL/GenBank/DDBJ whole genome shotgun (WGS) entry which is preliminary data.</text>
</comment>
<dbReference type="Proteomes" id="UP000613740">
    <property type="component" value="Unassembled WGS sequence"/>
</dbReference>
<dbReference type="AlphaFoldDB" id="A0A835WI19"/>
<dbReference type="OrthoDB" id="535827at2759"/>
<evidence type="ECO:0000313" key="1">
    <source>
        <dbReference type="EMBL" id="KAG2447806.1"/>
    </source>
</evidence>
<organism evidence="1 2">
    <name type="scientific">Chlamydomonas schloesseri</name>
    <dbReference type="NCBI Taxonomy" id="2026947"/>
    <lineage>
        <taxon>Eukaryota</taxon>
        <taxon>Viridiplantae</taxon>
        <taxon>Chlorophyta</taxon>
        <taxon>core chlorophytes</taxon>
        <taxon>Chlorophyceae</taxon>
        <taxon>CS clade</taxon>
        <taxon>Chlamydomonadales</taxon>
        <taxon>Chlamydomonadaceae</taxon>
        <taxon>Chlamydomonas</taxon>
    </lineage>
</organism>
<keyword evidence="2" id="KW-1185">Reference proteome</keyword>
<proteinExistence type="predicted"/>
<sequence length="720" mass="76026">MVAESDPSVAQEADPSSITLDEQKLPTILLVKALKNVTQGAEVFNCSAAAPCHLCVATAEKYGTRTVKITPGVDDGEFASGVVPAHAIWRLLMEEPQARAGLTIRQRALLRDMVIPTGTIRELAANSEPENPLGEAARVLEHRGVLLWAPGEAPLNSDIDPSDLAPPAWVFGCFDEESARHAEEGNVLAPKGEELLAAFRDAMLAAARHGDTDALELLGESATVWKLSDADKDILLADITWLLIKGAMSRELAAWLFGPEGPAVFDGWRYSDVPLIVVGHSERSMLSPGEQAEGSGVTGLAEAAVSLLEFLHGLGFKGAESGRTLLVAVRAASFGVCDMALLDWLVNHKCPAGPAGMAYACAIGTDKDVRPPEAMKVVGYLARLGVPMGPLALEDLWRLPAEAYKEYVDYMGKHGCPVEDRAKLYHAATVEDYAFKHLQNVDKDFRKYVLIEAGLAPDFNNRAAEHLKRKFEKLEKLFKGQQPTTVWPQVVVKPLNDLITSLPPTCLSPGGPYSVVGSCKGSLRHVLEFEPDFIAARAVDIAVAEAAATIAASQVVIDDWAAHCGAKTDDVRLAAAKAAAAAWAQTQDKAAAAWDAWFVAKDGGAVFVARAVEAAKAATAAKESVERMGIAATVELAAAETGDKVKEAVRKATVAAASKSADWATQAAVNKVNAYSARVATALALVAAKSPAGEVEQAEAALRVAAAATAKCCQVAGAAA</sequence>